<keyword evidence="1" id="KW-0175">Coiled coil</keyword>
<feature type="coiled-coil region" evidence="1">
    <location>
        <begin position="66"/>
        <end position="93"/>
    </location>
</feature>
<name>A0AAU9W3G2_9CNID</name>
<proteinExistence type="predicted"/>
<evidence type="ECO:0000313" key="2">
    <source>
        <dbReference type="EMBL" id="CAH3046559.1"/>
    </source>
</evidence>
<reference evidence="2 3" key="1">
    <citation type="submission" date="2022-05" db="EMBL/GenBank/DDBJ databases">
        <authorList>
            <consortium name="Genoscope - CEA"/>
            <person name="William W."/>
        </authorList>
    </citation>
    <scope>NUCLEOTIDE SEQUENCE [LARGE SCALE GENOMIC DNA]</scope>
</reference>
<dbReference type="AlphaFoldDB" id="A0AAU9W3G2"/>
<gene>
    <name evidence="2" type="ORF">PMEA_00033325</name>
</gene>
<organism evidence="2 3">
    <name type="scientific">Pocillopora meandrina</name>
    <dbReference type="NCBI Taxonomy" id="46732"/>
    <lineage>
        <taxon>Eukaryota</taxon>
        <taxon>Metazoa</taxon>
        <taxon>Cnidaria</taxon>
        <taxon>Anthozoa</taxon>
        <taxon>Hexacorallia</taxon>
        <taxon>Scleractinia</taxon>
        <taxon>Astrocoeniina</taxon>
        <taxon>Pocilloporidae</taxon>
        <taxon>Pocillopora</taxon>
    </lineage>
</organism>
<dbReference type="Proteomes" id="UP001159428">
    <property type="component" value="Unassembled WGS sequence"/>
</dbReference>
<accession>A0AAU9W3G2</accession>
<evidence type="ECO:0000256" key="1">
    <source>
        <dbReference type="SAM" id="Coils"/>
    </source>
</evidence>
<keyword evidence="3" id="KW-1185">Reference proteome</keyword>
<dbReference type="EMBL" id="CALNXJ010000008">
    <property type="protein sequence ID" value="CAH3046559.1"/>
    <property type="molecule type" value="Genomic_DNA"/>
</dbReference>
<protein>
    <submittedName>
        <fullName evidence="2">Uncharacterized protein</fullName>
    </submittedName>
</protein>
<comment type="caution">
    <text evidence="2">The sequence shown here is derived from an EMBL/GenBank/DDBJ whole genome shotgun (WGS) entry which is preliminary data.</text>
</comment>
<evidence type="ECO:0000313" key="3">
    <source>
        <dbReference type="Proteomes" id="UP001159428"/>
    </source>
</evidence>
<sequence length="105" mass="12309">MNQTKILAQTLTSAFKDFLYSFTERTTDAGKPFFKPATKKRKVSTTDALTQIDKALEAFVSYQQAADRSFLAAEEARERREEEREERRRKEDQEFLLKLAQVLRK</sequence>